<name>A0ABV2ZW25_9ACTN</name>
<keyword evidence="2" id="KW-1185">Reference proteome</keyword>
<evidence type="ECO:0000313" key="2">
    <source>
        <dbReference type="Proteomes" id="UP001550739"/>
    </source>
</evidence>
<reference evidence="1 2" key="1">
    <citation type="submission" date="2024-06" db="EMBL/GenBank/DDBJ databases">
        <title>The Natural Products Discovery Center: Release of the First 8490 Sequenced Strains for Exploring Actinobacteria Biosynthetic Diversity.</title>
        <authorList>
            <person name="Kalkreuter E."/>
            <person name="Kautsar S.A."/>
            <person name="Yang D."/>
            <person name="Bader C.D."/>
            <person name="Teijaro C.N."/>
            <person name="Fluegel L."/>
            <person name="Davis C.M."/>
            <person name="Simpson J.R."/>
            <person name="Lauterbach L."/>
            <person name="Steele A.D."/>
            <person name="Gui C."/>
            <person name="Meng S."/>
            <person name="Li G."/>
            <person name="Viehrig K."/>
            <person name="Ye F."/>
            <person name="Su P."/>
            <person name="Kiefer A.F."/>
            <person name="Nichols A."/>
            <person name="Cepeda A.J."/>
            <person name="Yan W."/>
            <person name="Fan B."/>
            <person name="Jiang Y."/>
            <person name="Adhikari A."/>
            <person name="Zheng C.-J."/>
            <person name="Schuster L."/>
            <person name="Cowan T.M."/>
            <person name="Smanski M.J."/>
            <person name="Chevrette M.G."/>
            <person name="De Carvalho L.P.S."/>
            <person name="Shen B."/>
        </authorList>
    </citation>
    <scope>NUCLEOTIDE SEQUENCE [LARGE SCALE GENOMIC DNA]</scope>
    <source>
        <strain evidence="1 2">NPDC033843</strain>
    </source>
</reference>
<protein>
    <submittedName>
        <fullName evidence="1">Uncharacterized protein</fullName>
    </submittedName>
</protein>
<evidence type="ECO:0000313" key="1">
    <source>
        <dbReference type="EMBL" id="MEU3786772.1"/>
    </source>
</evidence>
<feature type="non-terminal residue" evidence="1">
    <location>
        <position position="82"/>
    </location>
</feature>
<gene>
    <name evidence="1" type="ORF">AB0E89_40660</name>
</gene>
<accession>A0ABV2ZW25</accession>
<dbReference type="RefSeq" id="WP_361708942.1">
    <property type="nucleotide sequence ID" value="NZ_JBEZVE010000031.1"/>
</dbReference>
<dbReference type="Proteomes" id="UP001550739">
    <property type="component" value="Unassembled WGS sequence"/>
</dbReference>
<sequence length="82" mass="8887">MADDLVSFAAHLRQLARAVNHAVLWVPIDHPGWSSGLLVLVSSSAESVASRDLQVRDPPWFADRFGQRAERGGLIQGPVGPM</sequence>
<dbReference type="EMBL" id="JBEZVE010000031">
    <property type="protein sequence ID" value="MEU3786772.1"/>
    <property type="molecule type" value="Genomic_DNA"/>
</dbReference>
<organism evidence="1 2">
    <name type="scientific">Streptomyces sp. 900129855</name>
    <dbReference type="NCBI Taxonomy" id="3155129"/>
    <lineage>
        <taxon>Bacteria</taxon>
        <taxon>Bacillati</taxon>
        <taxon>Actinomycetota</taxon>
        <taxon>Actinomycetes</taxon>
        <taxon>Kitasatosporales</taxon>
        <taxon>Streptomycetaceae</taxon>
        <taxon>Streptomyces</taxon>
    </lineage>
</organism>
<comment type="caution">
    <text evidence="1">The sequence shown here is derived from an EMBL/GenBank/DDBJ whole genome shotgun (WGS) entry which is preliminary data.</text>
</comment>
<proteinExistence type="predicted"/>